<protein>
    <recommendedName>
        <fullName evidence="2">Cyclin-D1-binding protein 1-like N-terminal domain-containing protein</fullName>
    </recommendedName>
</protein>
<dbReference type="AlphaFoldDB" id="A0A2S4KX56"/>
<evidence type="ECO:0000313" key="4">
    <source>
        <dbReference type="Proteomes" id="UP000237481"/>
    </source>
</evidence>
<dbReference type="PANTHER" id="PTHR15492:SF1">
    <property type="entry name" value="CYCLIN-D1-BINDING PROTEIN 1"/>
    <property type="match status" value="1"/>
</dbReference>
<reference evidence="3 4" key="1">
    <citation type="submission" date="2018-01" db="EMBL/GenBank/DDBJ databases">
        <title>Harnessing the power of phylogenomics to disentangle the directionality and signatures of interkingdom host jumping in the parasitic fungal genus Tolypocladium.</title>
        <authorList>
            <person name="Quandt C.A."/>
            <person name="Patterson W."/>
            <person name="Spatafora J.W."/>
        </authorList>
    </citation>
    <scope>NUCLEOTIDE SEQUENCE [LARGE SCALE GENOMIC DNA]</scope>
    <source>
        <strain evidence="3 4">NRBC 100945</strain>
    </source>
</reference>
<name>A0A2S4KX56_9HYPO</name>
<dbReference type="GO" id="GO:0005634">
    <property type="term" value="C:nucleus"/>
    <property type="evidence" value="ECO:0007669"/>
    <property type="project" value="TreeGrafter"/>
</dbReference>
<proteinExistence type="predicted"/>
<dbReference type="Pfam" id="PF13324">
    <property type="entry name" value="GCIP_N"/>
    <property type="match status" value="1"/>
</dbReference>
<feature type="region of interest" description="Disordered" evidence="1">
    <location>
        <begin position="212"/>
        <end position="233"/>
    </location>
</feature>
<dbReference type="PANTHER" id="PTHR15492">
    <property type="entry name" value="CYCLIN D1-BINDING PROTEIN 1"/>
    <property type="match status" value="1"/>
</dbReference>
<comment type="caution">
    <text evidence="3">The sequence shown here is derived from an EMBL/GenBank/DDBJ whole genome shotgun (WGS) entry which is preliminary data.</text>
</comment>
<evidence type="ECO:0000313" key="3">
    <source>
        <dbReference type="EMBL" id="POR34778.1"/>
    </source>
</evidence>
<feature type="region of interest" description="Disordered" evidence="1">
    <location>
        <begin position="33"/>
        <end position="55"/>
    </location>
</feature>
<dbReference type="STRING" id="94208.A0A2S4KX56"/>
<keyword evidence="4" id="KW-1185">Reference proteome</keyword>
<organism evidence="3 4">
    <name type="scientific">Tolypocladium paradoxum</name>
    <dbReference type="NCBI Taxonomy" id="94208"/>
    <lineage>
        <taxon>Eukaryota</taxon>
        <taxon>Fungi</taxon>
        <taxon>Dikarya</taxon>
        <taxon>Ascomycota</taxon>
        <taxon>Pezizomycotina</taxon>
        <taxon>Sordariomycetes</taxon>
        <taxon>Hypocreomycetidae</taxon>
        <taxon>Hypocreales</taxon>
        <taxon>Ophiocordycipitaceae</taxon>
        <taxon>Tolypocladium</taxon>
    </lineage>
</organism>
<dbReference type="InterPro" id="IPR049317">
    <property type="entry name" value="GCIP-like_N"/>
</dbReference>
<feature type="domain" description="Cyclin-D1-binding protein 1-like N-terminal" evidence="2">
    <location>
        <begin position="65"/>
        <end position="214"/>
    </location>
</feature>
<evidence type="ECO:0000259" key="2">
    <source>
        <dbReference type="Pfam" id="PF13324"/>
    </source>
</evidence>
<dbReference type="OrthoDB" id="4088536at2759"/>
<dbReference type="Proteomes" id="UP000237481">
    <property type="component" value="Unassembled WGS sequence"/>
</dbReference>
<sequence length="384" mass="41842">MAPPPADALKSLDSLIQTASTLLAQLQAVLSEIQQEPSAKPPSDNSPSPSTSSAPLDALALAHDSASLVRAHGTKVSLLIINEPFAPSAISSVVRELVAGPVPAIVSAAQACTSDKYSAALRRELTSRCRRVLAELHGLLQKVPKDGKVLAVDKKSGFTPEDRGSIPATGILWAACDDVINLAKGGVGGFYAQKTGEWRDTLKDIMEEMKEWGDEEPEDDEDGSDDDGDVDDLADQLGGTHVDAQDMIDDLMNSQPTIPRSDPNRIRPRLESSLKRLRLVILFYEAAIKRRFKKLPALLPANAESKVPSRLHYVYQVLQKLPNRFEDLTGAFYELQPQEIDEAMERCFADAVAASQLLAENWNGTADEFSVWVTKFQAEINKAE</sequence>
<dbReference type="InterPro" id="IPR026907">
    <property type="entry name" value="GCIP-like"/>
</dbReference>
<accession>A0A2S4KX56</accession>
<dbReference type="EMBL" id="PKSG01000489">
    <property type="protein sequence ID" value="POR34778.1"/>
    <property type="molecule type" value="Genomic_DNA"/>
</dbReference>
<feature type="compositionally biased region" description="Low complexity" evidence="1">
    <location>
        <begin position="37"/>
        <end position="55"/>
    </location>
</feature>
<gene>
    <name evidence="3" type="ORF">TPAR_05047</name>
</gene>
<dbReference type="Gene3D" id="1.20.1410.10">
    <property type="entry name" value="I/LWEQ domain"/>
    <property type="match status" value="1"/>
</dbReference>
<evidence type="ECO:0000256" key="1">
    <source>
        <dbReference type="SAM" id="MobiDB-lite"/>
    </source>
</evidence>
<feature type="compositionally biased region" description="Acidic residues" evidence="1">
    <location>
        <begin position="213"/>
        <end position="233"/>
    </location>
</feature>